<name>A0A8B7N621_HYAAZ</name>
<evidence type="ECO:0000256" key="4">
    <source>
        <dbReference type="ARBA" id="ARBA00022454"/>
    </source>
</evidence>
<dbReference type="GO" id="GO:0005730">
    <property type="term" value="C:nucleolus"/>
    <property type="evidence" value="ECO:0007669"/>
    <property type="project" value="UniProtKB-SubCell"/>
</dbReference>
<evidence type="ECO:0000256" key="5">
    <source>
        <dbReference type="ARBA" id="ARBA00022553"/>
    </source>
</evidence>
<dbReference type="GeneID" id="108666873"/>
<dbReference type="OrthoDB" id="277961at2759"/>
<accession>A0A8B7N621</accession>
<evidence type="ECO:0000256" key="3">
    <source>
        <dbReference type="ARBA" id="ARBA00016738"/>
    </source>
</evidence>
<evidence type="ECO:0000256" key="7">
    <source>
        <dbReference type="ARBA" id="ARBA00023054"/>
    </source>
</evidence>
<dbReference type="GO" id="GO:0005694">
    <property type="term" value="C:chromosome"/>
    <property type="evidence" value="ECO:0007669"/>
    <property type="project" value="UniProtKB-SubCell"/>
</dbReference>
<feature type="compositionally biased region" description="Polar residues" evidence="11">
    <location>
        <begin position="36"/>
        <end position="47"/>
    </location>
</feature>
<dbReference type="OMA" id="RNTHNIL"/>
<feature type="compositionally biased region" description="Basic residues" evidence="11">
    <location>
        <begin position="57"/>
        <end position="71"/>
    </location>
</feature>
<reference evidence="13" key="1">
    <citation type="submission" date="2025-08" db="UniProtKB">
        <authorList>
            <consortium name="RefSeq"/>
        </authorList>
    </citation>
    <scope>IDENTIFICATION</scope>
    <source>
        <tissue evidence="13">Whole organism</tissue>
    </source>
</reference>
<evidence type="ECO:0000256" key="11">
    <source>
        <dbReference type="SAM" id="MobiDB-lite"/>
    </source>
</evidence>
<protein>
    <recommendedName>
        <fullName evidence="3">Coiled-coil domain-containing protein 86</fullName>
    </recommendedName>
</protein>
<comment type="subcellular location">
    <subcellularLocation>
        <location evidence="1">Chromosome</location>
    </subcellularLocation>
    <subcellularLocation>
        <location evidence="2">Nucleus</location>
        <location evidence="2">Nucleolus</location>
    </subcellularLocation>
</comment>
<evidence type="ECO:0000256" key="1">
    <source>
        <dbReference type="ARBA" id="ARBA00004286"/>
    </source>
</evidence>
<evidence type="ECO:0000313" key="12">
    <source>
        <dbReference type="Proteomes" id="UP000694843"/>
    </source>
</evidence>
<dbReference type="PANTHER" id="PTHR13557">
    <property type="entry name" value="COILED-COIL DOMAIN-CONTAINING PROTEIN 86"/>
    <property type="match status" value="1"/>
</dbReference>
<feature type="coiled-coil region" evidence="10">
    <location>
        <begin position="145"/>
        <end position="184"/>
    </location>
</feature>
<evidence type="ECO:0000256" key="9">
    <source>
        <dbReference type="ARBA" id="ARBA00093307"/>
    </source>
</evidence>
<evidence type="ECO:0000256" key="2">
    <source>
        <dbReference type="ARBA" id="ARBA00004604"/>
    </source>
</evidence>
<gene>
    <name evidence="13" type="primary">LOC108666873</name>
</gene>
<dbReference type="AlphaFoldDB" id="A0A8B7N621"/>
<keyword evidence="6" id="KW-0164">Citrullination</keyword>
<feature type="compositionally biased region" description="Basic and acidic residues" evidence="11">
    <location>
        <begin position="72"/>
        <end position="86"/>
    </location>
</feature>
<dbReference type="PANTHER" id="PTHR13557:SF1">
    <property type="entry name" value="COILED-COIL DOMAIN-CONTAINING PROTEIN 86"/>
    <property type="match status" value="1"/>
</dbReference>
<evidence type="ECO:0000256" key="8">
    <source>
        <dbReference type="ARBA" id="ARBA00023242"/>
    </source>
</evidence>
<feature type="region of interest" description="Disordered" evidence="11">
    <location>
        <begin position="1"/>
        <end position="97"/>
    </location>
</feature>
<dbReference type="RefSeq" id="XP_018009301.1">
    <property type="nucleotide sequence ID" value="XM_018153812.2"/>
</dbReference>
<evidence type="ECO:0000313" key="13">
    <source>
        <dbReference type="RefSeq" id="XP_018009301.1"/>
    </source>
</evidence>
<evidence type="ECO:0000256" key="6">
    <source>
        <dbReference type="ARBA" id="ARBA00022934"/>
    </source>
</evidence>
<keyword evidence="8" id="KW-0539">Nucleus</keyword>
<dbReference type="InterPro" id="IPR026570">
    <property type="entry name" value="CCDC86"/>
</dbReference>
<dbReference type="KEGG" id="hazt:108666873"/>
<comment type="function">
    <text evidence="9">Required for proper chromosome segregation during mitosis and error-free mitotic progression.</text>
</comment>
<keyword evidence="4" id="KW-0158">Chromosome</keyword>
<keyword evidence="12" id="KW-1185">Reference proteome</keyword>
<sequence length="218" mass="25363">MVVDKDTADVEMTETSQTLDTGNVEPQPDNIISDPTKVSQLEVSNMASKTSSSSPHKSNKKKNNKRNKSKQKKDAPLQAKIEDKKEARKRKIAEKKSFKQGVPLSGKWWKDNERKKFSSIKNNDLKISRNLALIQAQRAEKKFLLEHKRNAMAEKEAEREKKREKRKINQIRTLENQLKSEKLQIIRNPHTIKNMKRNQRKSIETRDLSLIKPQNIQN</sequence>
<organism evidence="12 13">
    <name type="scientific">Hyalella azteca</name>
    <name type="common">Amphipod</name>
    <dbReference type="NCBI Taxonomy" id="294128"/>
    <lineage>
        <taxon>Eukaryota</taxon>
        <taxon>Metazoa</taxon>
        <taxon>Ecdysozoa</taxon>
        <taxon>Arthropoda</taxon>
        <taxon>Crustacea</taxon>
        <taxon>Multicrustacea</taxon>
        <taxon>Malacostraca</taxon>
        <taxon>Eumalacostraca</taxon>
        <taxon>Peracarida</taxon>
        <taxon>Amphipoda</taxon>
        <taxon>Senticaudata</taxon>
        <taxon>Talitrida</taxon>
        <taxon>Talitroidea</taxon>
        <taxon>Hyalellidae</taxon>
        <taxon>Hyalella</taxon>
    </lineage>
</organism>
<evidence type="ECO:0000256" key="10">
    <source>
        <dbReference type="SAM" id="Coils"/>
    </source>
</evidence>
<dbReference type="Proteomes" id="UP000694843">
    <property type="component" value="Unplaced"/>
</dbReference>
<keyword evidence="5" id="KW-0597">Phosphoprotein</keyword>
<keyword evidence="7 10" id="KW-0175">Coiled coil</keyword>
<proteinExistence type="predicted"/>